<accession>A0A976SK29</accession>
<dbReference type="AlphaFoldDB" id="A0A976SK29"/>
<protein>
    <submittedName>
        <fullName evidence="1">Uncharacterized protein</fullName>
    </submittedName>
</protein>
<dbReference type="EMBL" id="CP102586">
    <property type="protein sequence ID" value="UVC53079.1"/>
    <property type="molecule type" value="Genomic_DNA"/>
</dbReference>
<reference evidence="1" key="1">
    <citation type="submission" date="2022-07" db="EMBL/GenBank/DDBJ databases">
        <title>Chromosomal assemblies of T. orientalis with long-read sequencing.</title>
        <authorList>
            <person name="Yam J."/>
            <person name="Bogema D.R."/>
            <person name="Micallef M.L."/>
            <person name="Djordjevic S."/>
            <person name="Jenkins C."/>
        </authorList>
    </citation>
    <scope>NUCLEOTIDE SEQUENCE</scope>
    <source>
        <strain evidence="1">Fish Creek</strain>
    </source>
</reference>
<evidence type="ECO:0000313" key="1">
    <source>
        <dbReference type="EMBL" id="UVC53079.1"/>
    </source>
</evidence>
<evidence type="ECO:0000313" key="2">
    <source>
        <dbReference type="Proteomes" id="UP000244803"/>
    </source>
</evidence>
<keyword evidence="1" id="KW-0934">Plastid</keyword>
<geneLocation type="apicoplast" evidence="1"/>
<name>A0A976SK29_THEOR</name>
<keyword evidence="1" id="KW-0933">Apicoplast</keyword>
<sequence>MINNNCKKKSNEKPIYLIYFNIIGISEYRSKLILNLCNVNINKKHSNLNKLNYECMSIVNKHNTFNTNLLKKNSIDLNSKRLNIIKKK</sequence>
<dbReference type="Proteomes" id="UP000244803">
    <property type="component" value="Apicoplast Pltd"/>
</dbReference>
<gene>
    <name evidence="1" type="ORF">MACJ_004156</name>
</gene>
<organism evidence="1 2">
    <name type="scientific">Theileria orientalis</name>
    <dbReference type="NCBI Taxonomy" id="68886"/>
    <lineage>
        <taxon>Eukaryota</taxon>
        <taxon>Sar</taxon>
        <taxon>Alveolata</taxon>
        <taxon>Apicomplexa</taxon>
        <taxon>Aconoidasida</taxon>
        <taxon>Piroplasmida</taxon>
        <taxon>Theileriidae</taxon>
        <taxon>Theileria</taxon>
    </lineage>
</organism>
<proteinExistence type="predicted"/>